<protein>
    <submittedName>
        <fullName evidence="1">Uncharacterized protein</fullName>
    </submittedName>
</protein>
<gene>
    <name evidence="1" type="ORF">CIMG_12937</name>
</gene>
<reference evidence="2" key="1">
    <citation type="journal article" date="2009" name="Genome Res.">
        <title>Comparative genomic analyses of the human fungal pathogens Coccidioides and their relatives.</title>
        <authorList>
            <person name="Sharpton T.J."/>
            <person name="Stajich J.E."/>
            <person name="Rounsley S.D."/>
            <person name="Gardner M.J."/>
            <person name="Wortman J.R."/>
            <person name="Jordar V.S."/>
            <person name="Maiti R."/>
            <person name="Kodira C.D."/>
            <person name="Neafsey D.E."/>
            <person name="Zeng Q."/>
            <person name="Hung C.-Y."/>
            <person name="McMahan C."/>
            <person name="Muszewska A."/>
            <person name="Grynberg M."/>
            <person name="Mandel M.A."/>
            <person name="Kellner E.M."/>
            <person name="Barker B.M."/>
            <person name="Galgiani J.N."/>
            <person name="Orbach M.J."/>
            <person name="Kirkland T.N."/>
            <person name="Cole G.T."/>
            <person name="Henn M.R."/>
            <person name="Birren B.W."/>
            <person name="Taylor J.W."/>
        </authorList>
    </citation>
    <scope>NUCLEOTIDE SEQUENCE [LARGE SCALE GENOMIC DNA]</scope>
    <source>
        <strain evidence="2">RS</strain>
    </source>
</reference>
<evidence type="ECO:0000313" key="1">
    <source>
        <dbReference type="EMBL" id="KJF60401.1"/>
    </source>
</evidence>
<dbReference type="KEGG" id="cim:CIMG_12937"/>
<dbReference type="OrthoDB" id="343070at2759"/>
<sequence>MHFQWFALNHIDIYGRQNSSEENHKTKTSQLQHSIAAYHGYNYLAAVDVSRERVEKEMRGFLSQLQNLIEDNNSLSATEKMKKDDFEIVMFSDENNKKNDEKNDD</sequence>
<dbReference type="Proteomes" id="UP000001261">
    <property type="component" value="Unassembled WGS sequence"/>
</dbReference>
<dbReference type="InParanoid" id="A0A0D8JTV9"/>
<name>A0A0D8JTV9_COCIM</name>
<dbReference type="AlphaFoldDB" id="A0A0D8JTV9"/>
<proteinExistence type="predicted"/>
<evidence type="ECO:0000313" key="2">
    <source>
        <dbReference type="Proteomes" id="UP000001261"/>
    </source>
</evidence>
<dbReference type="GeneID" id="24164564"/>
<reference evidence="2" key="2">
    <citation type="journal article" date="2010" name="Genome Res.">
        <title>Population genomic sequencing of Coccidioides fungi reveals recent hybridization and transposon control.</title>
        <authorList>
            <person name="Neafsey D.E."/>
            <person name="Barker B.M."/>
            <person name="Sharpton T.J."/>
            <person name="Stajich J.E."/>
            <person name="Park D.J."/>
            <person name="Whiston E."/>
            <person name="Hung C.-Y."/>
            <person name="McMahan C."/>
            <person name="White J."/>
            <person name="Sykes S."/>
            <person name="Heiman D."/>
            <person name="Young S."/>
            <person name="Zeng Q."/>
            <person name="Abouelleil A."/>
            <person name="Aftuck L."/>
            <person name="Bessette D."/>
            <person name="Brown A."/>
            <person name="FitzGerald M."/>
            <person name="Lui A."/>
            <person name="Macdonald J.P."/>
            <person name="Priest M."/>
            <person name="Orbach M.J."/>
            <person name="Galgiani J.N."/>
            <person name="Kirkland T.N."/>
            <person name="Cole G.T."/>
            <person name="Birren B.W."/>
            <person name="Henn M.R."/>
            <person name="Taylor J.W."/>
            <person name="Rounsley S.D."/>
        </authorList>
    </citation>
    <scope>GENOME REANNOTATION</scope>
    <source>
        <strain evidence="2">RS</strain>
    </source>
</reference>
<organism evidence="1 2">
    <name type="scientific">Coccidioides immitis (strain RS)</name>
    <name type="common">Valley fever fungus</name>
    <dbReference type="NCBI Taxonomy" id="246410"/>
    <lineage>
        <taxon>Eukaryota</taxon>
        <taxon>Fungi</taxon>
        <taxon>Dikarya</taxon>
        <taxon>Ascomycota</taxon>
        <taxon>Pezizomycotina</taxon>
        <taxon>Eurotiomycetes</taxon>
        <taxon>Eurotiomycetidae</taxon>
        <taxon>Onygenales</taxon>
        <taxon>Onygenaceae</taxon>
        <taxon>Coccidioides</taxon>
    </lineage>
</organism>
<accession>A0A0D8JTV9</accession>
<dbReference type="RefSeq" id="XP_004445223.1">
    <property type="nucleotide sequence ID" value="XM_004445166.1"/>
</dbReference>
<dbReference type="EMBL" id="GG704912">
    <property type="protein sequence ID" value="KJF60401.1"/>
    <property type="molecule type" value="Genomic_DNA"/>
</dbReference>
<keyword evidence="2" id="KW-1185">Reference proteome</keyword>
<dbReference type="VEuPathDB" id="FungiDB:CIMG_12937"/>